<reference evidence="1 2" key="1">
    <citation type="journal article" date="2022" name="Hortic Res">
        <title>A haplotype resolved chromosomal level avocado genome allows analysis of novel avocado genes.</title>
        <authorList>
            <person name="Nath O."/>
            <person name="Fletcher S.J."/>
            <person name="Hayward A."/>
            <person name="Shaw L.M."/>
            <person name="Masouleh A.K."/>
            <person name="Furtado A."/>
            <person name="Henry R.J."/>
            <person name="Mitter N."/>
        </authorList>
    </citation>
    <scope>NUCLEOTIDE SEQUENCE [LARGE SCALE GENOMIC DNA]</scope>
    <source>
        <strain evidence="2">cv. Hass</strain>
    </source>
</reference>
<dbReference type="EMBL" id="CM056810">
    <property type="protein sequence ID" value="KAJ8646938.1"/>
    <property type="molecule type" value="Genomic_DNA"/>
</dbReference>
<evidence type="ECO:0000313" key="1">
    <source>
        <dbReference type="EMBL" id="KAJ8646938.1"/>
    </source>
</evidence>
<dbReference type="Proteomes" id="UP001234297">
    <property type="component" value="Chromosome 2"/>
</dbReference>
<comment type="caution">
    <text evidence="1">The sequence shown here is derived from an EMBL/GenBank/DDBJ whole genome shotgun (WGS) entry which is preliminary data.</text>
</comment>
<name>A0ACC2MN60_PERAE</name>
<keyword evidence="2" id="KW-1185">Reference proteome</keyword>
<gene>
    <name evidence="1" type="ORF">MRB53_008686</name>
</gene>
<protein>
    <submittedName>
        <fullName evidence="1">Uncharacterized protein</fullName>
    </submittedName>
</protein>
<proteinExistence type="predicted"/>
<evidence type="ECO:0000313" key="2">
    <source>
        <dbReference type="Proteomes" id="UP001234297"/>
    </source>
</evidence>
<sequence>MIMTRNSYGLEIFSTINHFFFKSLLGSIDALSASGLRTQLSPLGKRDCSCSADARYSSLTTTNTDT</sequence>
<accession>A0ACC2MN60</accession>
<organism evidence="1 2">
    <name type="scientific">Persea americana</name>
    <name type="common">Avocado</name>
    <dbReference type="NCBI Taxonomy" id="3435"/>
    <lineage>
        <taxon>Eukaryota</taxon>
        <taxon>Viridiplantae</taxon>
        <taxon>Streptophyta</taxon>
        <taxon>Embryophyta</taxon>
        <taxon>Tracheophyta</taxon>
        <taxon>Spermatophyta</taxon>
        <taxon>Magnoliopsida</taxon>
        <taxon>Magnoliidae</taxon>
        <taxon>Laurales</taxon>
        <taxon>Lauraceae</taxon>
        <taxon>Persea</taxon>
    </lineage>
</organism>